<reference evidence="2 3" key="1">
    <citation type="journal article" date="2015" name="Int. J. Syst. Evol. Microbiol.">
        <title>Hyunsoonleella pacifica sp. nov., isolated from seawater of South Pacific Gyre.</title>
        <authorList>
            <person name="Gao X."/>
            <person name="Zhang Z."/>
            <person name="Dai X."/>
            <person name="Zhang X.H."/>
        </authorList>
    </citation>
    <scope>NUCLEOTIDE SEQUENCE [LARGE SCALE GENOMIC DNA]</scope>
    <source>
        <strain evidence="2 3">SW033</strain>
    </source>
</reference>
<dbReference type="Proteomes" id="UP000292372">
    <property type="component" value="Unassembled WGS sequence"/>
</dbReference>
<name>A0A4Q9FPE3_9FLAO</name>
<dbReference type="RefSeq" id="WP_130936586.1">
    <property type="nucleotide sequence ID" value="NZ_BMEE01000002.1"/>
</dbReference>
<protein>
    <submittedName>
        <fullName evidence="2">Uncharacterized protein</fullName>
    </submittedName>
</protein>
<keyword evidence="3" id="KW-1185">Reference proteome</keyword>
<keyword evidence="1" id="KW-1133">Transmembrane helix</keyword>
<dbReference type="OrthoDB" id="1488726at2"/>
<evidence type="ECO:0000313" key="2">
    <source>
        <dbReference type="EMBL" id="TBN16605.1"/>
    </source>
</evidence>
<dbReference type="AlphaFoldDB" id="A0A4Q9FPE3"/>
<comment type="caution">
    <text evidence="2">The sequence shown here is derived from an EMBL/GenBank/DDBJ whole genome shotgun (WGS) entry which is preliminary data.</text>
</comment>
<organism evidence="2 3">
    <name type="scientific">Hyunsoonleella pacifica</name>
    <dbReference type="NCBI Taxonomy" id="1080224"/>
    <lineage>
        <taxon>Bacteria</taxon>
        <taxon>Pseudomonadati</taxon>
        <taxon>Bacteroidota</taxon>
        <taxon>Flavobacteriia</taxon>
        <taxon>Flavobacteriales</taxon>
        <taxon>Flavobacteriaceae</taxon>
    </lineage>
</organism>
<dbReference type="EMBL" id="SIRS01000003">
    <property type="protein sequence ID" value="TBN16605.1"/>
    <property type="molecule type" value="Genomic_DNA"/>
</dbReference>
<keyword evidence="1" id="KW-0472">Membrane</keyword>
<proteinExistence type="predicted"/>
<sequence>MENQIENIELINNYLNKNLSGKDLVDFENRLKKDNEFRALYDEHVIILEGIKRQRIKTEIKLGKQRYLQTKWLRYLGFGSLIVVLIIVCLNLFKSEENDFKNKLNFESEFLQEIKVPIDSIIEVKGDKGTVLRFNPDDLETKSGKALSNDSLIIELIELTSKQDLLLANAQTVSKDKWLISGGAFKIDIKQGNSTLVLKERKTIDLIFPKSTNEGGMELFYGKRDVIGDMNWSKADLKIQENPFVILYEEGFVFNTTLTKKYGGVETFKSINVIDTLGFLSLEKLRDRFNKINFQNKNTDTIRLIKETVHIIDEEYDCEFKWLHKDRTFKVKILDSLYYKKEIVIDSVLIDLDVNIVSECRELIGEVTKQVKAVELKGEELISKADYIKFQEEYLNYRESIDTIQEIISTELYRSIRLSKLGWINIDKFTSDEVKVKVALHSNIDADYEQLYLVDQNNNTILNVYDNSIDLPVNRSFHLIGIAQKGKTIYGYKKEVRFDKNGSFQINYKKIEESQIKSLLIIDEIEVKENKIKPEKIITESLKGKKDITKKEVKSKSNIIVTIPKKAPETIRINTSKDTSIVFKEGTKLIIKANSFIDDVGTKIVGNVDIKVTEYYKLSDILLANLNTHCNDQLLETGGMLYIEAMQDDKKLQVANTKPIEISFADKKKNMQLFYGELENEIINWKPQQETEVVTEDIQVTPNENDVEVPFYEIEEPPIYPGCEGLSKNKAKKCFKDAVDKFIRKNFNTKIANDLRLKGLQRITGGFKINRDGDIVDIRARSKNPYLEIEAERVIGLLPKMTPGKQRGKVVSVGYTLPIRILVDGETIAGSSTNNSKQDTVTIPDYIKNTLKNRDTRNISVSEANNYVLSTSNLGWINCDRFVRVKDKIKYKLKINDADGEIKLSMIFKSWKSVLPSWRFGDEFDFKTVPNNEEVVIVAIKKLERKLYFDVLSTKTVENPDIEFSFKEMDIELLKQELRKLDIMF</sequence>
<keyword evidence="1" id="KW-0812">Transmembrane</keyword>
<gene>
    <name evidence="2" type="ORF">EYD46_08195</name>
</gene>
<evidence type="ECO:0000256" key="1">
    <source>
        <dbReference type="SAM" id="Phobius"/>
    </source>
</evidence>
<evidence type="ECO:0000313" key="3">
    <source>
        <dbReference type="Proteomes" id="UP000292372"/>
    </source>
</evidence>
<feature type="transmembrane region" description="Helical" evidence="1">
    <location>
        <begin position="72"/>
        <end position="93"/>
    </location>
</feature>
<dbReference type="Gene3D" id="3.30.1150.10">
    <property type="match status" value="1"/>
</dbReference>
<accession>A0A4Q9FPE3</accession>